<dbReference type="Gene3D" id="3.30.565.10">
    <property type="entry name" value="Histidine kinase-like ATPase, C-terminal domain"/>
    <property type="match status" value="1"/>
</dbReference>
<organism evidence="14 15">
    <name type="scientific">Archangium lansingense</name>
    <dbReference type="NCBI Taxonomy" id="2995310"/>
    <lineage>
        <taxon>Bacteria</taxon>
        <taxon>Pseudomonadati</taxon>
        <taxon>Myxococcota</taxon>
        <taxon>Myxococcia</taxon>
        <taxon>Myxococcales</taxon>
        <taxon>Cystobacterineae</taxon>
        <taxon>Archangiaceae</taxon>
        <taxon>Archangium</taxon>
    </lineage>
</organism>
<comment type="subcellular location">
    <subcellularLocation>
        <location evidence="2">Membrane</location>
    </subcellularLocation>
</comment>
<evidence type="ECO:0000313" key="14">
    <source>
        <dbReference type="EMBL" id="MCY1077608.1"/>
    </source>
</evidence>
<keyword evidence="10" id="KW-0175">Coiled coil</keyword>
<dbReference type="Gene3D" id="1.10.8.500">
    <property type="entry name" value="HAMP domain in histidine kinase"/>
    <property type="match status" value="1"/>
</dbReference>
<keyword evidence="5" id="KW-0808">Transferase</keyword>
<dbReference type="Pfam" id="PF02518">
    <property type="entry name" value="HATPase_c"/>
    <property type="match status" value="1"/>
</dbReference>
<dbReference type="CDD" id="cd00082">
    <property type="entry name" value="HisKA"/>
    <property type="match status" value="1"/>
</dbReference>
<evidence type="ECO:0000256" key="7">
    <source>
        <dbReference type="ARBA" id="ARBA00022777"/>
    </source>
</evidence>
<evidence type="ECO:0000256" key="2">
    <source>
        <dbReference type="ARBA" id="ARBA00004370"/>
    </source>
</evidence>
<evidence type="ECO:0000259" key="12">
    <source>
        <dbReference type="PROSITE" id="PS50109"/>
    </source>
</evidence>
<dbReference type="Pfam" id="PF00512">
    <property type="entry name" value="HisKA"/>
    <property type="match status" value="1"/>
</dbReference>
<reference evidence="14 15" key="1">
    <citation type="submission" date="2022-11" db="EMBL/GenBank/DDBJ databases">
        <title>Minimal conservation of predation-associated metabolite biosynthetic gene clusters underscores biosynthetic potential of Myxococcota including descriptions for ten novel species: Archangium lansinium sp. nov., Myxococcus landrumus sp. nov., Nannocystis bai.</title>
        <authorList>
            <person name="Ahearne A."/>
            <person name="Stevens C."/>
            <person name="Phillips K."/>
        </authorList>
    </citation>
    <scope>NUCLEOTIDE SEQUENCE [LARGE SCALE GENOMIC DNA]</scope>
    <source>
        <strain evidence="14 15">MIWBW</strain>
    </source>
</reference>
<evidence type="ECO:0000256" key="4">
    <source>
        <dbReference type="ARBA" id="ARBA00022553"/>
    </source>
</evidence>
<dbReference type="Gene3D" id="1.10.287.130">
    <property type="match status" value="1"/>
</dbReference>
<dbReference type="SMART" id="SM00388">
    <property type="entry name" value="HisKA"/>
    <property type="match status" value="1"/>
</dbReference>
<feature type="domain" description="Histidine kinase" evidence="12">
    <location>
        <begin position="400"/>
        <end position="611"/>
    </location>
</feature>
<name>A0ABT4A7H3_9BACT</name>
<dbReference type="InterPro" id="IPR003661">
    <property type="entry name" value="HisK_dim/P_dom"/>
</dbReference>
<keyword evidence="11" id="KW-0472">Membrane</keyword>
<dbReference type="InterPro" id="IPR004358">
    <property type="entry name" value="Sig_transdc_His_kin-like_C"/>
</dbReference>
<dbReference type="RefSeq" id="WP_267536429.1">
    <property type="nucleotide sequence ID" value="NZ_JAPNKA010000001.1"/>
</dbReference>
<dbReference type="CDD" id="cd18774">
    <property type="entry name" value="PDC2_HK_sensor"/>
    <property type="match status" value="1"/>
</dbReference>
<keyword evidence="4" id="KW-0597">Phosphoprotein</keyword>
<evidence type="ECO:0000259" key="13">
    <source>
        <dbReference type="PROSITE" id="PS50885"/>
    </source>
</evidence>
<dbReference type="InterPro" id="IPR036097">
    <property type="entry name" value="HisK_dim/P_sf"/>
</dbReference>
<evidence type="ECO:0000256" key="10">
    <source>
        <dbReference type="SAM" id="Coils"/>
    </source>
</evidence>
<dbReference type="InterPro" id="IPR003594">
    <property type="entry name" value="HATPase_dom"/>
</dbReference>
<keyword evidence="11" id="KW-0812">Transmembrane</keyword>
<dbReference type="PANTHER" id="PTHR43065:SF10">
    <property type="entry name" value="PEROXIDE STRESS-ACTIVATED HISTIDINE KINASE MAK3"/>
    <property type="match status" value="1"/>
</dbReference>
<dbReference type="PRINTS" id="PR00344">
    <property type="entry name" value="BCTRLSENSOR"/>
</dbReference>
<feature type="coiled-coil region" evidence="10">
    <location>
        <begin position="364"/>
        <end position="391"/>
    </location>
</feature>
<keyword evidence="9" id="KW-0902">Two-component regulatory system</keyword>
<dbReference type="InterPro" id="IPR003660">
    <property type="entry name" value="HAMP_dom"/>
</dbReference>
<dbReference type="Gene3D" id="3.30.450.20">
    <property type="entry name" value="PAS domain"/>
    <property type="match status" value="1"/>
</dbReference>
<feature type="transmembrane region" description="Helical" evidence="11">
    <location>
        <begin position="12"/>
        <end position="31"/>
    </location>
</feature>
<dbReference type="SUPFAM" id="SSF47384">
    <property type="entry name" value="Homodimeric domain of signal transducing histidine kinase"/>
    <property type="match status" value="1"/>
</dbReference>
<dbReference type="GO" id="GO:0005524">
    <property type="term" value="F:ATP binding"/>
    <property type="evidence" value="ECO:0007669"/>
    <property type="project" value="UniProtKB-KW"/>
</dbReference>
<evidence type="ECO:0000256" key="3">
    <source>
        <dbReference type="ARBA" id="ARBA00012438"/>
    </source>
</evidence>
<keyword evidence="8 14" id="KW-0067">ATP-binding</keyword>
<dbReference type="PROSITE" id="PS50885">
    <property type="entry name" value="HAMP"/>
    <property type="match status" value="1"/>
</dbReference>
<keyword evidence="15" id="KW-1185">Reference proteome</keyword>
<dbReference type="Proteomes" id="UP001207654">
    <property type="component" value="Unassembled WGS sequence"/>
</dbReference>
<keyword evidence="7" id="KW-0418">Kinase</keyword>
<dbReference type="SUPFAM" id="SSF158472">
    <property type="entry name" value="HAMP domain-like"/>
    <property type="match status" value="1"/>
</dbReference>
<dbReference type="CDD" id="cd06225">
    <property type="entry name" value="HAMP"/>
    <property type="match status" value="1"/>
</dbReference>
<dbReference type="SUPFAM" id="SSF55874">
    <property type="entry name" value="ATPase domain of HSP90 chaperone/DNA topoisomerase II/histidine kinase"/>
    <property type="match status" value="1"/>
</dbReference>
<gene>
    <name evidence="14" type="ORF">OV287_24355</name>
</gene>
<comment type="caution">
    <text evidence="14">The sequence shown here is derived from an EMBL/GenBank/DDBJ whole genome shotgun (WGS) entry which is preliminary data.</text>
</comment>
<protein>
    <recommendedName>
        <fullName evidence="3">histidine kinase</fullName>
        <ecNumber evidence="3">2.7.13.3</ecNumber>
    </recommendedName>
</protein>
<evidence type="ECO:0000256" key="9">
    <source>
        <dbReference type="ARBA" id="ARBA00023012"/>
    </source>
</evidence>
<comment type="catalytic activity">
    <reaction evidence="1">
        <text>ATP + protein L-histidine = ADP + protein N-phospho-L-histidine.</text>
        <dbReference type="EC" id="2.7.13.3"/>
    </reaction>
</comment>
<evidence type="ECO:0000256" key="8">
    <source>
        <dbReference type="ARBA" id="ARBA00022840"/>
    </source>
</evidence>
<keyword evidence="11" id="KW-1133">Transmembrane helix</keyword>
<dbReference type="PROSITE" id="PS50109">
    <property type="entry name" value="HIS_KIN"/>
    <property type="match status" value="1"/>
</dbReference>
<feature type="domain" description="HAMP" evidence="13">
    <location>
        <begin position="306"/>
        <end position="358"/>
    </location>
</feature>
<evidence type="ECO:0000256" key="6">
    <source>
        <dbReference type="ARBA" id="ARBA00022741"/>
    </source>
</evidence>
<proteinExistence type="predicted"/>
<dbReference type="InterPro" id="IPR005467">
    <property type="entry name" value="His_kinase_dom"/>
</dbReference>
<accession>A0ABT4A7H3</accession>
<sequence>MVVPVRFVSRLMLVLALVGVVPVLLLGGLSFRANRDELHRLVGGLQTQAATELARSCRQLVLTGVDNLRAATEYLPLEGLGPQETSEVLSIPLRQLGTLNLLVLVDAQGHAIAPAVFSPEGGGNRQPVTDDSRALFSRQVPVQDALSTGAAIGPPYRVPGTSVGRVALAVRTGETASRLLLAELSLAELGRQVAELSGEDGLAFIVDSRGALVVSAHGPGALSEEEQSLVAEGLSRREPVVRTVRSVDGLEYLAAFVSVPDLGWGAVVGRNASTAFAPAEHVRRSTFFWALMALAATGVLGFVLARGVSQPIARLSKGVAALAEGRYGERVPEEGRDELGLLARSFNHMAGELQRRDAELRRWSEELQQRVDERTRQLREAQDQIARTRRLAALGSLSAGIAHELNNPLTGILGLLALSRDEVPATSAVGQSLTMALEQARRMAGIIRELRQMAEQERAGAGRPLNPAQPVRAALHEVREELQSRGVTLSCKLSEQVPQVLGHADQLQKVVTNLLQNALTAMPSGGTLSVGLAAVEGDAVCLSVKDTGKGIPETMRERIFDPFFTTKDEPGRVGLGLSVAHRIVEAHHGCIRVESDAGQGTTITVILPAVGAEAHLA</sequence>
<dbReference type="PANTHER" id="PTHR43065">
    <property type="entry name" value="SENSOR HISTIDINE KINASE"/>
    <property type="match status" value="1"/>
</dbReference>
<keyword evidence="6" id="KW-0547">Nucleotide-binding</keyword>
<dbReference type="SMART" id="SM00304">
    <property type="entry name" value="HAMP"/>
    <property type="match status" value="1"/>
</dbReference>
<dbReference type="Pfam" id="PF00672">
    <property type="entry name" value="HAMP"/>
    <property type="match status" value="1"/>
</dbReference>
<dbReference type="SMART" id="SM00387">
    <property type="entry name" value="HATPase_c"/>
    <property type="match status" value="1"/>
</dbReference>
<evidence type="ECO:0000313" key="15">
    <source>
        <dbReference type="Proteomes" id="UP001207654"/>
    </source>
</evidence>
<evidence type="ECO:0000256" key="11">
    <source>
        <dbReference type="SAM" id="Phobius"/>
    </source>
</evidence>
<dbReference type="EC" id="2.7.13.3" evidence="3"/>
<dbReference type="InterPro" id="IPR036890">
    <property type="entry name" value="HATPase_C_sf"/>
</dbReference>
<dbReference type="EMBL" id="JAPNKA010000001">
    <property type="protein sequence ID" value="MCY1077608.1"/>
    <property type="molecule type" value="Genomic_DNA"/>
</dbReference>
<evidence type="ECO:0000256" key="5">
    <source>
        <dbReference type="ARBA" id="ARBA00022679"/>
    </source>
</evidence>
<evidence type="ECO:0000256" key="1">
    <source>
        <dbReference type="ARBA" id="ARBA00000085"/>
    </source>
</evidence>